<dbReference type="AlphaFoldDB" id="A0A2D4JT22"/>
<proteinExistence type="predicted"/>
<organism evidence="2">
    <name type="scientific">Micrurus paraensis</name>
    <dbReference type="NCBI Taxonomy" id="1970185"/>
    <lineage>
        <taxon>Eukaryota</taxon>
        <taxon>Metazoa</taxon>
        <taxon>Chordata</taxon>
        <taxon>Craniata</taxon>
        <taxon>Vertebrata</taxon>
        <taxon>Euteleostomi</taxon>
        <taxon>Lepidosauria</taxon>
        <taxon>Squamata</taxon>
        <taxon>Bifurcata</taxon>
        <taxon>Unidentata</taxon>
        <taxon>Episquamata</taxon>
        <taxon>Toxicofera</taxon>
        <taxon>Serpentes</taxon>
        <taxon>Colubroidea</taxon>
        <taxon>Elapidae</taxon>
        <taxon>Elapinae</taxon>
        <taxon>Micrurus</taxon>
    </lineage>
</organism>
<sequence>MYVDYKIFSTIMAVRLKIVLNEIIHPDQNGFLPARQIRNNTRMVLDILKYYEAHPGKQMVLIFLDAQKAFGNLNWQFLIQQTKSMRFGTRLEKIISTIYATQKARVMVNGDCTKIFGIKKE</sequence>
<reference evidence="2" key="2">
    <citation type="submission" date="2017-11" db="EMBL/GenBank/DDBJ databases">
        <title>Coralsnake Venomics: Analyses of Venom Gland Transcriptomes and Proteomes of Six Brazilian Taxa.</title>
        <authorList>
            <person name="Aird S.D."/>
            <person name="Jorge da Silva N."/>
            <person name="Qiu L."/>
            <person name="Villar-Briones A."/>
            <person name="Aparecida-Saddi V."/>
            <person name="Campos-Telles M.P."/>
            <person name="Grau M."/>
            <person name="Mikheyev A.S."/>
        </authorList>
    </citation>
    <scope>NUCLEOTIDE SEQUENCE</scope>
    <source>
        <tissue evidence="2">Venom_gland</tissue>
    </source>
</reference>
<dbReference type="EMBL" id="IACL01003065">
    <property type="protein sequence ID" value="LAA99611.1"/>
    <property type="molecule type" value="Transcribed_RNA"/>
</dbReference>
<evidence type="ECO:0000313" key="2">
    <source>
        <dbReference type="EMBL" id="LAA99611.1"/>
    </source>
</evidence>
<dbReference type="PANTHER" id="PTHR31635:SF196">
    <property type="entry name" value="REVERSE TRANSCRIPTASE DOMAIN-CONTAINING PROTEIN-RELATED"/>
    <property type="match status" value="1"/>
</dbReference>
<dbReference type="Pfam" id="PF00078">
    <property type="entry name" value="RVT_1"/>
    <property type="match status" value="1"/>
</dbReference>
<dbReference type="PANTHER" id="PTHR31635">
    <property type="entry name" value="REVERSE TRANSCRIPTASE DOMAIN-CONTAINING PROTEIN-RELATED"/>
    <property type="match status" value="1"/>
</dbReference>
<accession>A0A2D4JT22</accession>
<feature type="domain" description="Reverse transcriptase" evidence="1">
    <location>
        <begin position="3"/>
        <end position="105"/>
    </location>
</feature>
<dbReference type="InterPro" id="IPR000477">
    <property type="entry name" value="RT_dom"/>
</dbReference>
<name>A0A2D4JT22_9SAUR</name>
<evidence type="ECO:0000259" key="1">
    <source>
        <dbReference type="Pfam" id="PF00078"/>
    </source>
</evidence>
<protein>
    <recommendedName>
        <fullName evidence="1">Reverse transcriptase domain-containing protein</fullName>
    </recommendedName>
</protein>
<reference evidence="2" key="1">
    <citation type="submission" date="2017-07" db="EMBL/GenBank/DDBJ databases">
        <authorList>
            <person name="Mikheyev A."/>
            <person name="Grau M."/>
        </authorList>
    </citation>
    <scope>NUCLEOTIDE SEQUENCE</scope>
    <source>
        <tissue evidence="2">Venom_gland</tissue>
    </source>
</reference>